<keyword evidence="2" id="KW-1185">Reference proteome</keyword>
<dbReference type="OrthoDB" id="973354at2759"/>
<evidence type="ECO:0008006" key="3">
    <source>
        <dbReference type="Google" id="ProtNLM"/>
    </source>
</evidence>
<protein>
    <recommendedName>
        <fullName evidence="3">Retrotransposon Copia-like N-terminal domain-containing protein</fullName>
    </recommendedName>
</protein>
<proteinExistence type="predicted"/>
<evidence type="ECO:0000313" key="2">
    <source>
        <dbReference type="Proteomes" id="UP000237105"/>
    </source>
</evidence>
<dbReference type="Proteomes" id="UP000237105">
    <property type="component" value="Unassembled WGS sequence"/>
</dbReference>
<organism evidence="1 2">
    <name type="scientific">Parasponia andersonii</name>
    <name type="common">Sponia andersonii</name>
    <dbReference type="NCBI Taxonomy" id="3476"/>
    <lineage>
        <taxon>Eukaryota</taxon>
        <taxon>Viridiplantae</taxon>
        <taxon>Streptophyta</taxon>
        <taxon>Embryophyta</taxon>
        <taxon>Tracheophyta</taxon>
        <taxon>Spermatophyta</taxon>
        <taxon>Magnoliopsida</taxon>
        <taxon>eudicotyledons</taxon>
        <taxon>Gunneridae</taxon>
        <taxon>Pentapetalae</taxon>
        <taxon>rosids</taxon>
        <taxon>fabids</taxon>
        <taxon>Rosales</taxon>
        <taxon>Cannabaceae</taxon>
        <taxon>Parasponia</taxon>
    </lineage>
</organism>
<accession>A0A2P5B9K6</accession>
<sequence length="109" mass="12025">MVLKPEFPPLMANLVSNQASSSATASTSRLVPVTLSHSVPVVLNDSNFLLWKHQILVAIRGNKLQGFLRLDSAPAKFLSTTDEANQSFNPAYLEWKQQDQSSLHFSDIA</sequence>
<reference evidence="2" key="1">
    <citation type="submission" date="2016-06" db="EMBL/GenBank/DDBJ databases">
        <title>Parallel loss of symbiosis genes in relatives of nitrogen-fixing non-legume Parasponia.</title>
        <authorList>
            <person name="Van Velzen R."/>
            <person name="Holmer R."/>
            <person name="Bu F."/>
            <person name="Rutten L."/>
            <person name="Van Zeijl A."/>
            <person name="Liu W."/>
            <person name="Santuari L."/>
            <person name="Cao Q."/>
            <person name="Sharma T."/>
            <person name="Shen D."/>
            <person name="Roswanjaya Y."/>
            <person name="Wardhani T."/>
            <person name="Kalhor M.S."/>
            <person name="Jansen J."/>
            <person name="Van den Hoogen J."/>
            <person name="Gungor B."/>
            <person name="Hartog M."/>
            <person name="Hontelez J."/>
            <person name="Verver J."/>
            <person name="Yang W.-C."/>
            <person name="Schijlen E."/>
            <person name="Repin R."/>
            <person name="Schilthuizen M."/>
            <person name="Schranz E."/>
            <person name="Heidstra R."/>
            <person name="Miyata K."/>
            <person name="Fedorova E."/>
            <person name="Kohlen W."/>
            <person name="Bisseling T."/>
            <person name="Smit S."/>
            <person name="Geurts R."/>
        </authorList>
    </citation>
    <scope>NUCLEOTIDE SEQUENCE [LARGE SCALE GENOMIC DNA]</scope>
    <source>
        <strain evidence="2">cv. WU1-14</strain>
    </source>
</reference>
<gene>
    <name evidence="1" type="ORF">PanWU01x14_258430</name>
</gene>
<comment type="caution">
    <text evidence="1">The sequence shown here is derived from an EMBL/GenBank/DDBJ whole genome shotgun (WGS) entry which is preliminary data.</text>
</comment>
<name>A0A2P5B9K6_PARAD</name>
<evidence type="ECO:0000313" key="1">
    <source>
        <dbReference type="EMBL" id="PON45480.1"/>
    </source>
</evidence>
<dbReference type="AlphaFoldDB" id="A0A2P5B9K6"/>
<dbReference type="EMBL" id="JXTB01000329">
    <property type="protein sequence ID" value="PON45480.1"/>
    <property type="molecule type" value="Genomic_DNA"/>
</dbReference>